<comment type="caution">
    <text evidence="2">The sequence shown here is derived from an EMBL/GenBank/DDBJ whole genome shotgun (WGS) entry which is preliminary data.</text>
</comment>
<reference evidence="2 3" key="1">
    <citation type="submission" date="2021-06" db="EMBL/GenBank/DDBJ databases">
        <title>Caerostris darwini draft genome.</title>
        <authorList>
            <person name="Kono N."/>
            <person name="Arakawa K."/>
        </authorList>
    </citation>
    <scope>NUCLEOTIDE SEQUENCE [LARGE SCALE GENOMIC DNA]</scope>
</reference>
<keyword evidence="3" id="KW-1185">Reference proteome</keyword>
<feature type="coiled-coil region" evidence="1">
    <location>
        <begin position="25"/>
        <end position="337"/>
    </location>
</feature>
<feature type="non-terminal residue" evidence="2">
    <location>
        <position position="1"/>
    </location>
</feature>
<sequence length="492" mass="57919">ALTEIRKNKIAESFENDFLEVLDVLKNAAQSRKQLLNKCQELACEVSLKEKAFSEVHLKNRKGEELYQNVREELVKASKCIEKLGENEIKYKQRIDELELKLYNIENEQDSTIPEKEKAFELEAERERKLLNSRILELESDLKIKDTTEREINAKLLETMKAMQKLEENMEALRIRLKLELERSQNIAQDSHFTEKEVRNKEDKILELEDTVTNLKQKLDETGKKINSYENRVSNHQQKIISLQKLYLRTQEQAKLQLEEFQTVSSERNKLLLLLDRKDEDLKSLNAKLVGAINDKESTLQKCLNVQSQKQNLDSKCELLEKQLVEHEKTIMALQKKQAQHDSEISSLIKEKELLAKDILRMDDIIKKYSHDFKINEKERIALHQDLKKSELQIEKQNRIITCLEGIKTQLLKDIEDLNKKLHIPNPTVDWTSTAYYATLDIHHHHLPSQFVRQNYMDRAHTLALDHCLLVDRPYEILFFPRGLERIEASYD</sequence>
<dbReference type="AlphaFoldDB" id="A0AAV4WRK2"/>
<proteinExistence type="predicted"/>
<evidence type="ECO:0000256" key="1">
    <source>
        <dbReference type="SAM" id="Coils"/>
    </source>
</evidence>
<keyword evidence="1" id="KW-0175">Coiled coil</keyword>
<evidence type="ECO:0000313" key="2">
    <source>
        <dbReference type="EMBL" id="GIY84923.1"/>
    </source>
</evidence>
<dbReference type="Proteomes" id="UP001054837">
    <property type="component" value="Unassembled WGS sequence"/>
</dbReference>
<dbReference type="EMBL" id="BPLQ01014987">
    <property type="protein sequence ID" value="GIY84923.1"/>
    <property type="molecule type" value="Genomic_DNA"/>
</dbReference>
<protein>
    <submittedName>
        <fullName evidence="2">Uncharacterized protein</fullName>
    </submittedName>
</protein>
<name>A0AAV4WRK2_9ARAC</name>
<dbReference type="SUPFAM" id="SSF57997">
    <property type="entry name" value="Tropomyosin"/>
    <property type="match status" value="1"/>
</dbReference>
<evidence type="ECO:0000313" key="3">
    <source>
        <dbReference type="Proteomes" id="UP001054837"/>
    </source>
</evidence>
<gene>
    <name evidence="2" type="ORF">CDAR_618571</name>
</gene>
<organism evidence="2 3">
    <name type="scientific">Caerostris darwini</name>
    <dbReference type="NCBI Taxonomy" id="1538125"/>
    <lineage>
        <taxon>Eukaryota</taxon>
        <taxon>Metazoa</taxon>
        <taxon>Ecdysozoa</taxon>
        <taxon>Arthropoda</taxon>
        <taxon>Chelicerata</taxon>
        <taxon>Arachnida</taxon>
        <taxon>Araneae</taxon>
        <taxon>Araneomorphae</taxon>
        <taxon>Entelegynae</taxon>
        <taxon>Araneoidea</taxon>
        <taxon>Araneidae</taxon>
        <taxon>Caerostris</taxon>
    </lineage>
</organism>
<accession>A0AAV4WRK2</accession>